<name>A0A7C9JEU0_9ACTN</name>
<evidence type="ECO:0000313" key="1">
    <source>
        <dbReference type="EMBL" id="NAS23283.1"/>
    </source>
</evidence>
<gene>
    <name evidence="1" type="ORF">GT755_16465</name>
</gene>
<dbReference type="EMBL" id="WXEW01000004">
    <property type="protein sequence ID" value="NAS23283.1"/>
    <property type="molecule type" value="Genomic_DNA"/>
</dbReference>
<accession>A0A7C9JEU0</accession>
<dbReference type="AlphaFoldDB" id="A0A7C9JEU0"/>
<protein>
    <submittedName>
        <fullName evidence="1">Uncharacterized protein</fullName>
    </submittedName>
</protein>
<proteinExistence type="predicted"/>
<sequence length="176" mass="18396">MTVSNSAAFGGPPVKVALIEQREALPMRPTLIAVFAGVMGVSACSAADSAVEVPVQRPNSALSCTSFFCHIGADPAIVVHDLESSNLGSLKARLTWLEKESCLVAVTRDTTVVPVWPKDTTPVRAADGRRGVRVPGKGEILDGDTFKQGGSWLAGADIPSGCGGHDRFFAVDAFES</sequence>
<comment type="caution">
    <text evidence="1">The sequence shown here is derived from an EMBL/GenBank/DDBJ whole genome shotgun (WGS) entry which is preliminary data.</text>
</comment>
<evidence type="ECO:0000313" key="2">
    <source>
        <dbReference type="Proteomes" id="UP000479526"/>
    </source>
</evidence>
<dbReference type="Proteomes" id="UP000479526">
    <property type="component" value="Unassembled WGS sequence"/>
</dbReference>
<organism evidence="1 2">
    <name type="scientific">Herbidospora solisilvae</name>
    <dbReference type="NCBI Taxonomy" id="2696284"/>
    <lineage>
        <taxon>Bacteria</taxon>
        <taxon>Bacillati</taxon>
        <taxon>Actinomycetota</taxon>
        <taxon>Actinomycetes</taxon>
        <taxon>Streptosporangiales</taxon>
        <taxon>Streptosporangiaceae</taxon>
        <taxon>Herbidospora</taxon>
    </lineage>
</organism>
<dbReference type="RefSeq" id="WP_161480551.1">
    <property type="nucleotide sequence ID" value="NZ_WXEW01000004.1"/>
</dbReference>
<reference evidence="1 2" key="1">
    <citation type="submission" date="2020-01" db="EMBL/GenBank/DDBJ databases">
        <title>Herbidospora sp. NEAU-GS84 nov., a novel actinomycete isolated from soil.</title>
        <authorList>
            <person name="Han L."/>
        </authorList>
    </citation>
    <scope>NUCLEOTIDE SEQUENCE [LARGE SCALE GENOMIC DNA]</scope>
    <source>
        <strain evidence="1 2">NEAU-GS84</strain>
    </source>
</reference>
<keyword evidence="2" id="KW-1185">Reference proteome</keyword>